<accession>A0A8H3G1L0</accession>
<dbReference type="EMBL" id="CAJPDS010000059">
    <property type="protein sequence ID" value="CAF9931483.1"/>
    <property type="molecule type" value="Genomic_DNA"/>
</dbReference>
<gene>
    <name evidence="2" type="ORF">HETSPECPRED_007885</name>
</gene>
<name>A0A8H3G1L0_9LECA</name>
<evidence type="ECO:0000313" key="2">
    <source>
        <dbReference type="EMBL" id="CAF9931483.1"/>
    </source>
</evidence>
<sequence>MRQSHLFQAPFILLLLLLLGALAAPSPRPSPQSQNPVPSARIIIPASQRSSQQSNALLQPRYYRHFSQLPLGWNLYYTTFTQILPSQDLIRYLFAAYQSIMVSTLTTFSKSPERNIVTLNIGYFQMDFRCETRTIPWPFIIGFVKMAQGMLNKGFYGFYGAMLSHAQAEHVVYVTLRLNPALLGAPGMAHPVGRRG</sequence>
<keyword evidence="1" id="KW-0732">Signal</keyword>
<dbReference type="Proteomes" id="UP000664521">
    <property type="component" value="Unassembled WGS sequence"/>
</dbReference>
<comment type="caution">
    <text evidence="2">The sequence shown here is derived from an EMBL/GenBank/DDBJ whole genome shotgun (WGS) entry which is preliminary data.</text>
</comment>
<organism evidence="2 3">
    <name type="scientific">Heterodermia speciosa</name>
    <dbReference type="NCBI Taxonomy" id="116794"/>
    <lineage>
        <taxon>Eukaryota</taxon>
        <taxon>Fungi</taxon>
        <taxon>Dikarya</taxon>
        <taxon>Ascomycota</taxon>
        <taxon>Pezizomycotina</taxon>
        <taxon>Lecanoromycetes</taxon>
        <taxon>OSLEUM clade</taxon>
        <taxon>Lecanoromycetidae</taxon>
        <taxon>Caliciales</taxon>
        <taxon>Physciaceae</taxon>
        <taxon>Heterodermia</taxon>
    </lineage>
</organism>
<feature type="chain" id="PRO_5034617063" evidence="1">
    <location>
        <begin position="24"/>
        <end position="196"/>
    </location>
</feature>
<reference evidence="2" key="1">
    <citation type="submission" date="2021-03" db="EMBL/GenBank/DDBJ databases">
        <authorList>
            <person name="Tagirdzhanova G."/>
        </authorList>
    </citation>
    <scope>NUCLEOTIDE SEQUENCE</scope>
</reference>
<proteinExistence type="predicted"/>
<dbReference type="AlphaFoldDB" id="A0A8H3G1L0"/>
<evidence type="ECO:0000256" key="1">
    <source>
        <dbReference type="SAM" id="SignalP"/>
    </source>
</evidence>
<evidence type="ECO:0000313" key="3">
    <source>
        <dbReference type="Proteomes" id="UP000664521"/>
    </source>
</evidence>
<keyword evidence="3" id="KW-1185">Reference proteome</keyword>
<feature type="signal peptide" evidence="1">
    <location>
        <begin position="1"/>
        <end position="23"/>
    </location>
</feature>
<protein>
    <submittedName>
        <fullName evidence="2">Uncharacterized protein</fullName>
    </submittedName>
</protein>